<sequence length="156" mass="17625">MQVGSDLKVLIKHGDTWLLLKEVYTIQQQRRKRGRQKTRSTAPYGMVAESVEKLPVNGMKYRDEVNVPATKVSRFATKMYMAAGDAVVAIEPDGPDKYRATIYARSKTELKKVKELAESVIASLQVRRGKLEPVVEEEAEEPLEEEVEEEVDEGES</sequence>
<organism evidence="2 3">
    <name type="scientific">Pyrodictium delaneyi</name>
    <dbReference type="NCBI Taxonomy" id="1273541"/>
    <lineage>
        <taxon>Archaea</taxon>
        <taxon>Thermoproteota</taxon>
        <taxon>Thermoprotei</taxon>
        <taxon>Desulfurococcales</taxon>
        <taxon>Pyrodictiaceae</taxon>
        <taxon>Pyrodictium</taxon>
    </lineage>
</organism>
<feature type="compositionally biased region" description="Acidic residues" evidence="1">
    <location>
        <begin position="134"/>
        <end position="156"/>
    </location>
</feature>
<evidence type="ECO:0000256" key="1">
    <source>
        <dbReference type="SAM" id="MobiDB-lite"/>
    </source>
</evidence>
<evidence type="ECO:0000313" key="2">
    <source>
        <dbReference type="EMBL" id="HIQ23479.1"/>
    </source>
</evidence>
<dbReference type="Proteomes" id="UP000600071">
    <property type="component" value="Unassembled WGS sequence"/>
</dbReference>
<accession>A0A832ZTK0</accession>
<name>A0A832ZTK0_9CREN</name>
<feature type="region of interest" description="Disordered" evidence="1">
    <location>
        <begin position="131"/>
        <end position="156"/>
    </location>
</feature>
<comment type="caution">
    <text evidence="2">The sequence shown here is derived from an EMBL/GenBank/DDBJ whole genome shotgun (WGS) entry which is preliminary data.</text>
</comment>
<reference evidence="2" key="1">
    <citation type="journal article" date="2020" name="ISME J.">
        <title>Gammaproteobacteria mediating utilization of methyl-, sulfur- and petroleum organic compounds in deep ocean hydrothermal plumes.</title>
        <authorList>
            <person name="Zhou Z."/>
            <person name="Liu Y."/>
            <person name="Pan J."/>
            <person name="Cron B.R."/>
            <person name="Toner B.M."/>
            <person name="Anantharaman K."/>
            <person name="Breier J.A."/>
            <person name="Dick G.J."/>
            <person name="Li M."/>
        </authorList>
    </citation>
    <scope>NUCLEOTIDE SEQUENCE</scope>
    <source>
        <strain evidence="2">SZUA-1523</strain>
    </source>
</reference>
<dbReference type="AlphaFoldDB" id="A0A832ZTK0"/>
<dbReference type="EMBL" id="DQVR01000009">
    <property type="protein sequence ID" value="HIQ23479.1"/>
    <property type="molecule type" value="Genomic_DNA"/>
</dbReference>
<evidence type="ECO:0000313" key="3">
    <source>
        <dbReference type="Proteomes" id="UP000600071"/>
    </source>
</evidence>
<protein>
    <submittedName>
        <fullName evidence="2">Uncharacterized protein</fullName>
    </submittedName>
</protein>
<proteinExistence type="predicted"/>
<gene>
    <name evidence="2" type="ORF">EYH50_00305</name>
</gene>